<evidence type="ECO:0000313" key="3">
    <source>
        <dbReference type="Proteomes" id="UP001172102"/>
    </source>
</evidence>
<feature type="domain" description="Heterokaryon incompatibility" evidence="1">
    <location>
        <begin position="7"/>
        <end position="89"/>
    </location>
</feature>
<dbReference type="Proteomes" id="UP001172102">
    <property type="component" value="Unassembled WGS sequence"/>
</dbReference>
<dbReference type="Pfam" id="PF06985">
    <property type="entry name" value="HET"/>
    <property type="match status" value="1"/>
</dbReference>
<protein>
    <recommendedName>
        <fullName evidence="1">Heterokaryon incompatibility domain-containing protein</fullName>
    </recommendedName>
</protein>
<gene>
    <name evidence="2" type="ORF">B0H67DRAFT_572980</name>
</gene>
<accession>A0AA40AP39</accession>
<evidence type="ECO:0000259" key="1">
    <source>
        <dbReference type="Pfam" id="PF06985"/>
    </source>
</evidence>
<dbReference type="InterPro" id="IPR010730">
    <property type="entry name" value="HET"/>
</dbReference>
<proteinExistence type="predicted"/>
<name>A0AA40AP39_9PEZI</name>
<reference evidence="2" key="1">
    <citation type="submission" date="2023-06" db="EMBL/GenBank/DDBJ databases">
        <title>Genome-scale phylogeny and comparative genomics of the fungal order Sordariales.</title>
        <authorList>
            <consortium name="Lawrence Berkeley National Laboratory"/>
            <person name="Hensen N."/>
            <person name="Bonometti L."/>
            <person name="Westerberg I."/>
            <person name="Brannstrom I.O."/>
            <person name="Guillou S."/>
            <person name="Cros-Aarteil S."/>
            <person name="Calhoun S."/>
            <person name="Haridas S."/>
            <person name="Kuo A."/>
            <person name="Mondo S."/>
            <person name="Pangilinan J."/>
            <person name="Riley R."/>
            <person name="Labutti K."/>
            <person name="Andreopoulos B."/>
            <person name="Lipzen A."/>
            <person name="Chen C."/>
            <person name="Yanf M."/>
            <person name="Daum C."/>
            <person name="Ng V."/>
            <person name="Clum A."/>
            <person name="Steindorff A."/>
            <person name="Ohm R."/>
            <person name="Martin F."/>
            <person name="Silar P."/>
            <person name="Natvig D."/>
            <person name="Lalanne C."/>
            <person name="Gautier V."/>
            <person name="Ament-Velasquez S.L."/>
            <person name="Kruys A."/>
            <person name="Hutchinson M.I."/>
            <person name="Powell A.J."/>
            <person name="Barry K."/>
            <person name="Miller A.N."/>
            <person name="Grigoriev I.V."/>
            <person name="Debuchy R."/>
            <person name="Gladieux P."/>
            <person name="Thoren M.H."/>
            <person name="Johannesson H."/>
        </authorList>
    </citation>
    <scope>NUCLEOTIDE SEQUENCE</scope>
    <source>
        <strain evidence="2">SMH4607-1</strain>
    </source>
</reference>
<keyword evidence="3" id="KW-1185">Reference proteome</keyword>
<dbReference type="EMBL" id="JAUKUA010000003">
    <property type="protein sequence ID" value="KAK0719370.1"/>
    <property type="molecule type" value="Genomic_DNA"/>
</dbReference>
<sequence>MIMMMMMMMAAVYGNSTLTLSAMSASASNSGILIPAPPVPMSMPSSLRVYAGADRLEEVRVERQDLEEEELGLLFMRGPLSVRGWTLQEFILSP</sequence>
<comment type="caution">
    <text evidence="2">The sequence shown here is derived from an EMBL/GenBank/DDBJ whole genome shotgun (WGS) entry which is preliminary data.</text>
</comment>
<organism evidence="2 3">
    <name type="scientific">Lasiosphaeris hirsuta</name>
    <dbReference type="NCBI Taxonomy" id="260670"/>
    <lineage>
        <taxon>Eukaryota</taxon>
        <taxon>Fungi</taxon>
        <taxon>Dikarya</taxon>
        <taxon>Ascomycota</taxon>
        <taxon>Pezizomycotina</taxon>
        <taxon>Sordariomycetes</taxon>
        <taxon>Sordariomycetidae</taxon>
        <taxon>Sordariales</taxon>
        <taxon>Lasiosphaeriaceae</taxon>
        <taxon>Lasiosphaeris</taxon>
    </lineage>
</organism>
<evidence type="ECO:0000313" key="2">
    <source>
        <dbReference type="EMBL" id="KAK0719370.1"/>
    </source>
</evidence>
<dbReference type="AlphaFoldDB" id="A0AA40AP39"/>